<sequence>MTLTPLLRTRALTRLERLCQLGLLLGTAALIYGLTRRGWSALPQMLLGSLPAALALLFLWRAARASRQGNLSVIPREVALAGVALLAGQVVPALLPLVTADPLLLASSAGLLVFSSLPGVGLLAFAAVLNVTFKVLRDEELTV</sequence>
<evidence type="ECO:0000256" key="1">
    <source>
        <dbReference type="SAM" id="Phobius"/>
    </source>
</evidence>
<protein>
    <submittedName>
        <fullName evidence="2">Uncharacterized protein</fullName>
    </submittedName>
</protein>
<gene>
    <name evidence="2" type="ORF">SY84_13150</name>
</gene>
<proteinExistence type="predicted"/>
<organism evidence="2 3">
    <name type="scientific">Deinococcus soli</name>
    <name type="common">ex Cha et al. 2016</name>
    <dbReference type="NCBI Taxonomy" id="1309411"/>
    <lineage>
        <taxon>Bacteria</taxon>
        <taxon>Thermotogati</taxon>
        <taxon>Deinococcota</taxon>
        <taxon>Deinococci</taxon>
        <taxon>Deinococcales</taxon>
        <taxon>Deinococcaceae</taxon>
        <taxon>Deinococcus</taxon>
    </lineage>
</organism>
<keyword evidence="1" id="KW-0812">Transmembrane</keyword>
<keyword evidence="3" id="KW-1185">Reference proteome</keyword>
<dbReference type="AlphaFoldDB" id="A0A0F7JPY2"/>
<dbReference type="RefSeq" id="WP_046844384.1">
    <property type="nucleotide sequence ID" value="NZ_CP011389.1"/>
</dbReference>
<dbReference type="EMBL" id="CP011389">
    <property type="protein sequence ID" value="AKH17817.1"/>
    <property type="molecule type" value="Genomic_DNA"/>
</dbReference>
<name>A0A0F7JPY2_9DEIO</name>
<dbReference type="OrthoDB" id="9920737at2"/>
<accession>A0A0F7JPY2</accession>
<feature type="transmembrane region" description="Helical" evidence="1">
    <location>
        <begin position="104"/>
        <end position="129"/>
    </location>
</feature>
<dbReference type="PATRIC" id="fig|1309411.5.peg.2670"/>
<feature type="transmembrane region" description="Helical" evidence="1">
    <location>
        <begin position="18"/>
        <end position="35"/>
    </location>
</feature>
<feature type="transmembrane region" description="Helical" evidence="1">
    <location>
        <begin position="80"/>
        <end position="98"/>
    </location>
</feature>
<dbReference type="Proteomes" id="UP000034024">
    <property type="component" value="Chromosome"/>
</dbReference>
<reference evidence="2 3" key="1">
    <citation type="submission" date="2015-01" db="EMBL/GenBank/DDBJ databases">
        <title>Deinococcus soli/N5/whole genome sequencing.</title>
        <authorList>
            <person name="Kim M.K."/>
            <person name="Srinivasan S."/>
            <person name="Lee J.-J."/>
        </authorList>
    </citation>
    <scope>NUCLEOTIDE SEQUENCE [LARGE SCALE GENOMIC DNA]</scope>
    <source>
        <strain evidence="2 3">N5</strain>
    </source>
</reference>
<dbReference type="KEGG" id="dch:SY84_13150"/>
<keyword evidence="1" id="KW-0472">Membrane</keyword>
<evidence type="ECO:0000313" key="2">
    <source>
        <dbReference type="EMBL" id="AKH17817.1"/>
    </source>
</evidence>
<evidence type="ECO:0000313" key="3">
    <source>
        <dbReference type="Proteomes" id="UP000034024"/>
    </source>
</evidence>
<keyword evidence="1" id="KW-1133">Transmembrane helix</keyword>
<feature type="transmembrane region" description="Helical" evidence="1">
    <location>
        <begin position="41"/>
        <end position="60"/>
    </location>
</feature>